<evidence type="ECO:0000256" key="1">
    <source>
        <dbReference type="SAM" id="MobiDB-lite"/>
    </source>
</evidence>
<evidence type="ECO:0000313" key="4">
    <source>
        <dbReference type="Proteomes" id="UP000069654"/>
    </source>
</evidence>
<dbReference type="Proteomes" id="UP000069654">
    <property type="component" value="Unassembled WGS sequence"/>
</dbReference>
<dbReference type="Gene3D" id="3.20.20.30">
    <property type="entry name" value="Luciferase-like domain"/>
    <property type="match status" value="1"/>
</dbReference>
<dbReference type="RefSeq" id="WP_003927238.1">
    <property type="nucleotide sequence ID" value="NZ_BCTB01000044.1"/>
</dbReference>
<dbReference type="SUPFAM" id="SSF51679">
    <property type="entry name" value="Bacterial luciferase-like"/>
    <property type="match status" value="1"/>
</dbReference>
<dbReference type="STRING" id="1797.RMCT_3425"/>
<dbReference type="EMBL" id="BCTB01000044">
    <property type="protein sequence ID" value="GAT16456.1"/>
    <property type="molecule type" value="Genomic_DNA"/>
</dbReference>
<dbReference type="NCBIfam" id="TIGR03617">
    <property type="entry name" value="F420_MSMEG_2256"/>
    <property type="match status" value="1"/>
</dbReference>
<dbReference type="InterPro" id="IPR019919">
    <property type="entry name" value="Lucif-like_OxRdtase_MSMEG_2256"/>
</dbReference>
<protein>
    <submittedName>
        <fullName evidence="3">Oxidoreductase</fullName>
    </submittedName>
</protein>
<dbReference type="GO" id="GO:0016705">
    <property type="term" value="F:oxidoreductase activity, acting on paired donors, with incorporation or reduction of molecular oxygen"/>
    <property type="evidence" value="ECO:0007669"/>
    <property type="project" value="InterPro"/>
</dbReference>
<dbReference type="OMA" id="KRFGMPW"/>
<dbReference type="InterPro" id="IPR011251">
    <property type="entry name" value="Luciferase-like_dom"/>
</dbReference>
<dbReference type="AlphaFoldDB" id="A0A100XGY7"/>
<reference evidence="3 4" key="1">
    <citation type="journal article" date="2016" name="Genome Announc.">
        <title>Draft Genome Sequences of Five Rapidly Growing Mycobacterium Species, M. thermoresistibile, M. fortuitum subsp. acetamidolyticum, M. canariasense, M. brisbanense, and M. novocastrense.</title>
        <authorList>
            <person name="Katahira K."/>
            <person name="Ogura Y."/>
            <person name="Gotoh Y."/>
            <person name="Hayashi T."/>
        </authorList>
    </citation>
    <scope>NUCLEOTIDE SEQUENCE [LARGE SCALE GENOMIC DNA]</scope>
    <source>
        <strain evidence="3 4">JCM6362</strain>
    </source>
</reference>
<feature type="region of interest" description="Disordered" evidence="1">
    <location>
        <begin position="341"/>
        <end position="360"/>
    </location>
</feature>
<dbReference type="InterPro" id="IPR036661">
    <property type="entry name" value="Luciferase-like_sf"/>
</dbReference>
<gene>
    <name evidence="3" type="ORF">RMCT_3425</name>
</gene>
<dbReference type="OrthoDB" id="3284378at2"/>
<feature type="domain" description="Luciferase-like" evidence="2">
    <location>
        <begin position="18"/>
        <end position="313"/>
    </location>
</feature>
<organism evidence="3 4">
    <name type="scientific">Mycolicibacterium thermoresistibile</name>
    <name type="common">Mycobacterium thermoresistibile</name>
    <dbReference type="NCBI Taxonomy" id="1797"/>
    <lineage>
        <taxon>Bacteria</taxon>
        <taxon>Bacillati</taxon>
        <taxon>Actinomycetota</taxon>
        <taxon>Actinomycetes</taxon>
        <taxon>Mycobacteriales</taxon>
        <taxon>Mycobacteriaceae</taxon>
        <taxon>Mycolicibacterium</taxon>
    </lineage>
</organism>
<dbReference type="Pfam" id="PF00296">
    <property type="entry name" value="Bac_luciferase"/>
    <property type="match status" value="1"/>
</dbReference>
<name>A0A100XGY7_MYCTH</name>
<evidence type="ECO:0000259" key="2">
    <source>
        <dbReference type="Pfam" id="PF00296"/>
    </source>
</evidence>
<sequence length="360" mass="39895">MGGGAVSGLKIDRGIPSQLDRVPDVARTLERQGYDGCWTGEINHDPFLPLLLAAEHTTRLEIGTSIAVAFARNPMTVANIGWDLQAYSRGRFVLGLGTQIRPHVERRFSMPWSHPVRRMREFVTALREIWSCWRDGTRLSFHGDFYSHTLMTPMFVPEPQPHGDPRIFLAAVGPEMTRMCGEVADGLLAHAFTTRRYLDEVTLPALLDGMNRAGRRRGDFEVSCPVFVVTGTTETELRANAVATRRQLAFYASTPAYRSVLDLHGWGDLHTELHALSRRGEWDAMGERIDDDVLAAFAVVAPLDELAGRLRERCAGVIDRVLPAFPAGVPETAVTAVLHELRAAPSPTTSPVSTERSRHP</sequence>
<comment type="caution">
    <text evidence="3">The sequence shown here is derived from an EMBL/GenBank/DDBJ whole genome shotgun (WGS) entry which is preliminary data.</text>
</comment>
<dbReference type="PANTHER" id="PTHR43244:SF2">
    <property type="entry name" value="CONSERVED HYPOTHETICAL ALANINE AND PROLINE-RICH PROTEIN"/>
    <property type="match status" value="1"/>
</dbReference>
<dbReference type="InterPro" id="IPR050564">
    <property type="entry name" value="F420-G6PD/mer"/>
</dbReference>
<proteinExistence type="predicted"/>
<accession>A0A100XGY7</accession>
<dbReference type="PANTHER" id="PTHR43244">
    <property type="match status" value="1"/>
</dbReference>
<reference evidence="4" key="2">
    <citation type="submission" date="2016-02" db="EMBL/GenBank/DDBJ databases">
        <title>Draft genome sequence of five rapidly growing Mycobacterium species.</title>
        <authorList>
            <person name="Katahira K."/>
            <person name="Gotou Y."/>
            <person name="Iida K."/>
            <person name="Ogura Y."/>
            <person name="Hayashi T."/>
        </authorList>
    </citation>
    <scope>NUCLEOTIDE SEQUENCE [LARGE SCALE GENOMIC DNA]</scope>
    <source>
        <strain evidence="4">JCM6362</strain>
    </source>
</reference>
<evidence type="ECO:0000313" key="3">
    <source>
        <dbReference type="EMBL" id="GAT16456.1"/>
    </source>
</evidence>
<dbReference type="CDD" id="cd01097">
    <property type="entry name" value="Tetrahydromethanopterin_reductase"/>
    <property type="match status" value="1"/>
</dbReference>